<keyword evidence="2" id="KW-0813">Transport</keyword>
<feature type="transmembrane region" description="Helical" evidence="7">
    <location>
        <begin position="392"/>
        <end position="412"/>
    </location>
</feature>
<protein>
    <recommendedName>
        <fullName evidence="8">Major facilitator superfamily (MFS) profile domain-containing protein</fullName>
    </recommendedName>
</protein>
<comment type="caution">
    <text evidence="9">The sequence shown here is derived from an EMBL/GenBank/DDBJ whole genome shotgun (WGS) entry which is preliminary data.</text>
</comment>
<feature type="transmembrane region" description="Helical" evidence="7">
    <location>
        <begin position="158"/>
        <end position="180"/>
    </location>
</feature>
<dbReference type="Proteomes" id="UP001345013">
    <property type="component" value="Unassembled WGS sequence"/>
</dbReference>
<dbReference type="PANTHER" id="PTHR43791">
    <property type="entry name" value="PERMEASE-RELATED"/>
    <property type="match status" value="1"/>
</dbReference>
<feature type="domain" description="Major facilitator superfamily (MFS) profile" evidence="8">
    <location>
        <begin position="66"/>
        <end position="480"/>
    </location>
</feature>
<dbReference type="Pfam" id="PF07690">
    <property type="entry name" value="MFS_1"/>
    <property type="match status" value="1"/>
</dbReference>
<dbReference type="PANTHER" id="PTHR43791:SF40">
    <property type="entry name" value="THIAMINE PATHWAY TRANSPORTER THI73"/>
    <property type="match status" value="1"/>
</dbReference>
<reference evidence="9 10" key="1">
    <citation type="submission" date="2023-08" db="EMBL/GenBank/DDBJ databases">
        <title>Black Yeasts Isolated from many extreme environments.</title>
        <authorList>
            <person name="Coleine C."/>
            <person name="Stajich J.E."/>
            <person name="Selbmann L."/>
        </authorList>
    </citation>
    <scope>NUCLEOTIDE SEQUENCE [LARGE SCALE GENOMIC DNA]</scope>
    <source>
        <strain evidence="9 10">CCFEE 5885</strain>
    </source>
</reference>
<feature type="transmembrane region" description="Helical" evidence="7">
    <location>
        <begin position="133"/>
        <end position="151"/>
    </location>
</feature>
<evidence type="ECO:0000256" key="3">
    <source>
        <dbReference type="ARBA" id="ARBA00022692"/>
    </source>
</evidence>
<evidence type="ECO:0000256" key="5">
    <source>
        <dbReference type="ARBA" id="ARBA00023136"/>
    </source>
</evidence>
<sequence>MSSETDRKPTAVVGASEVAPSAYSPSKQNLSDPDQAYNFLASVNASDDAAAQVDLGRLRRKIDWYIVPVMMLCYTMQFIDKISLNYAAVMGLPKDLKLQGNDFTNAATSFFIAYLIAEIPNGYILNKVPAGKWLGANVMLWGIATACTAAAHNYQSLLAARIFLGIFEAAIAPSLMLISSQYYTKSEQAPRFSIWYCGLGIGQIVGGAASYGFQQVKNTDFQGWRVMFVVLGVVTVVIGIATAFIIPDSPMTARFLSEVEKTALLKHVSVNKTGVQNRHFKARHLLEAITDIQIWLLVLITVLVSISSGVITTYSATLIRNIGYTPPQAALLNMPSGIVSIFATLMVGYGVRFLPSGHRWAWIVLCCIPSIMGGALMSFLPSGKTNANKPGLLAGLYLINFVVAVLIVLYQWTASNVAGSTKRTVSMALISGAFSVGNIVGPQTFQAKDAPQYIPAKIIVLATQSAAAVVTVVLFMYYRYANGQKEKREAVANGISIEKSEWDNLTDKENVKFRYVY</sequence>
<dbReference type="InterPro" id="IPR036259">
    <property type="entry name" value="MFS_trans_sf"/>
</dbReference>
<evidence type="ECO:0000313" key="10">
    <source>
        <dbReference type="Proteomes" id="UP001345013"/>
    </source>
</evidence>
<feature type="region of interest" description="Disordered" evidence="6">
    <location>
        <begin position="1"/>
        <end position="30"/>
    </location>
</feature>
<keyword evidence="5 7" id="KW-0472">Membrane</keyword>
<keyword evidence="10" id="KW-1185">Reference proteome</keyword>
<feature type="transmembrane region" description="Helical" evidence="7">
    <location>
        <begin position="192"/>
        <end position="213"/>
    </location>
</feature>
<proteinExistence type="predicted"/>
<organism evidence="9 10">
    <name type="scientific">Lithohypha guttulata</name>
    <dbReference type="NCBI Taxonomy" id="1690604"/>
    <lineage>
        <taxon>Eukaryota</taxon>
        <taxon>Fungi</taxon>
        <taxon>Dikarya</taxon>
        <taxon>Ascomycota</taxon>
        <taxon>Pezizomycotina</taxon>
        <taxon>Eurotiomycetes</taxon>
        <taxon>Chaetothyriomycetidae</taxon>
        <taxon>Chaetothyriales</taxon>
        <taxon>Trichomeriaceae</taxon>
        <taxon>Lithohypha</taxon>
    </lineage>
</organism>
<dbReference type="InterPro" id="IPR020846">
    <property type="entry name" value="MFS_dom"/>
</dbReference>
<evidence type="ECO:0000256" key="6">
    <source>
        <dbReference type="SAM" id="MobiDB-lite"/>
    </source>
</evidence>
<keyword evidence="3 7" id="KW-0812">Transmembrane</keyword>
<dbReference type="PROSITE" id="PS50850">
    <property type="entry name" value="MFS"/>
    <property type="match status" value="1"/>
</dbReference>
<feature type="transmembrane region" description="Helical" evidence="7">
    <location>
        <begin position="458"/>
        <end position="478"/>
    </location>
</feature>
<evidence type="ECO:0000256" key="7">
    <source>
        <dbReference type="SAM" id="Phobius"/>
    </source>
</evidence>
<feature type="transmembrane region" description="Helical" evidence="7">
    <location>
        <begin position="225"/>
        <end position="246"/>
    </location>
</feature>
<dbReference type="EMBL" id="JAVRRG010000014">
    <property type="protein sequence ID" value="KAK5098465.1"/>
    <property type="molecule type" value="Genomic_DNA"/>
</dbReference>
<evidence type="ECO:0000313" key="9">
    <source>
        <dbReference type="EMBL" id="KAK5098465.1"/>
    </source>
</evidence>
<name>A0ABR0KJN4_9EURO</name>
<evidence type="ECO:0000259" key="8">
    <source>
        <dbReference type="PROSITE" id="PS50850"/>
    </source>
</evidence>
<dbReference type="InterPro" id="IPR011701">
    <property type="entry name" value="MFS"/>
</dbReference>
<feature type="transmembrane region" description="Helical" evidence="7">
    <location>
        <begin position="360"/>
        <end position="380"/>
    </location>
</feature>
<accession>A0ABR0KJN4</accession>
<evidence type="ECO:0000256" key="1">
    <source>
        <dbReference type="ARBA" id="ARBA00004141"/>
    </source>
</evidence>
<evidence type="ECO:0000256" key="4">
    <source>
        <dbReference type="ARBA" id="ARBA00022989"/>
    </source>
</evidence>
<dbReference type="SUPFAM" id="SSF103473">
    <property type="entry name" value="MFS general substrate transporter"/>
    <property type="match status" value="1"/>
</dbReference>
<comment type="subcellular location">
    <subcellularLocation>
        <location evidence="1">Membrane</location>
        <topology evidence="1">Multi-pass membrane protein</topology>
    </subcellularLocation>
</comment>
<keyword evidence="4 7" id="KW-1133">Transmembrane helix</keyword>
<evidence type="ECO:0000256" key="2">
    <source>
        <dbReference type="ARBA" id="ARBA00022448"/>
    </source>
</evidence>
<dbReference type="Gene3D" id="1.20.1250.20">
    <property type="entry name" value="MFS general substrate transporter like domains"/>
    <property type="match status" value="2"/>
</dbReference>
<feature type="transmembrane region" description="Helical" evidence="7">
    <location>
        <begin position="294"/>
        <end position="319"/>
    </location>
</feature>
<feature type="transmembrane region" description="Helical" evidence="7">
    <location>
        <begin position="331"/>
        <end position="354"/>
    </location>
</feature>
<feature type="transmembrane region" description="Helical" evidence="7">
    <location>
        <begin position="62"/>
        <end position="79"/>
    </location>
</feature>
<gene>
    <name evidence="9" type="ORF">LTR24_001783</name>
</gene>